<evidence type="ECO:0000313" key="7">
    <source>
        <dbReference type="EMBL" id="TRY17238.1"/>
    </source>
</evidence>
<accession>A0A553JXQ7</accession>
<keyword evidence="6" id="KW-0012">Acyltransferase</keyword>
<evidence type="ECO:0000256" key="6">
    <source>
        <dbReference type="ARBA" id="ARBA00023315"/>
    </source>
</evidence>
<dbReference type="GO" id="GO:0009247">
    <property type="term" value="P:glycolipid biosynthetic process"/>
    <property type="evidence" value="ECO:0007669"/>
    <property type="project" value="UniProtKB-ARBA"/>
</dbReference>
<reference evidence="7 8" key="1">
    <citation type="submission" date="2019-07" db="EMBL/GenBank/DDBJ databases">
        <authorList>
            <person name="Zhou L.-Y."/>
        </authorList>
    </citation>
    <scope>NUCLEOTIDE SEQUENCE [LARGE SCALE GENOMIC DNA]</scope>
    <source>
        <strain evidence="7 8">YIM 101269</strain>
    </source>
</reference>
<dbReference type="Proteomes" id="UP000317638">
    <property type="component" value="Unassembled WGS sequence"/>
</dbReference>
<dbReference type="InterPro" id="IPR004960">
    <property type="entry name" value="LipA_acyltrans"/>
</dbReference>
<dbReference type="AlphaFoldDB" id="A0A553JXQ7"/>
<evidence type="ECO:0000256" key="2">
    <source>
        <dbReference type="ARBA" id="ARBA00022475"/>
    </source>
</evidence>
<dbReference type="GO" id="GO:0016746">
    <property type="term" value="F:acyltransferase activity"/>
    <property type="evidence" value="ECO:0007669"/>
    <property type="project" value="UniProtKB-KW"/>
</dbReference>
<gene>
    <name evidence="7" type="ORF">FOJ82_11800</name>
</gene>
<evidence type="ECO:0000256" key="3">
    <source>
        <dbReference type="ARBA" id="ARBA00022519"/>
    </source>
</evidence>
<organism evidence="7 8">
    <name type="scientific">Tessaracoccus rhinocerotis</name>
    <dbReference type="NCBI Taxonomy" id="1689449"/>
    <lineage>
        <taxon>Bacteria</taxon>
        <taxon>Bacillati</taxon>
        <taxon>Actinomycetota</taxon>
        <taxon>Actinomycetes</taxon>
        <taxon>Propionibacteriales</taxon>
        <taxon>Propionibacteriaceae</taxon>
        <taxon>Tessaracoccus</taxon>
    </lineage>
</organism>
<protein>
    <recommendedName>
        <fullName evidence="9">Phosphatidylinositol mannoside acyltransferase</fullName>
    </recommendedName>
</protein>
<dbReference type="EMBL" id="VKKG01000005">
    <property type="protein sequence ID" value="TRY17238.1"/>
    <property type="molecule type" value="Genomic_DNA"/>
</dbReference>
<name>A0A553JXQ7_9ACTN</name>
<evidence type="ECO:0000313" key="8">
    <source>
        <dbReference type="Proteomes" id="UP000317638"/>
    </source>
</evidence>
<keyword evidence="3" id="KW-0997">Cell inner membrane</keyword>
<comment type="caution">
    <text evidence="7">The sequence shown here is derived from an EMBL/GenBank/DDBJ whole genome shotgun (WGS) entry which is preliminary data.</text>
</comment>
<evidence type="ECO:0000256" key="4">
    <source>
        <dbReference type="ARBA" id="ARBA00022679"/>
    </source>
</evidence>
<sequence>MTGLRRLGVHLVWRLGGRIPHRLRNVLCVVGAVLVHRLPLGGLKQWDSNFRKVMGRHPTHAERRLLVESWLRNNLMSLSLANWSDEDVLSRCIISEHHLARLRTSLAGPGLVVALPHMGSWDFAGAWCAREGIKVVSVAERLPAGLYEKFREAREGMGMDIHPMGKRALMDALADDVRAGRMVCLLSDRDLSRRGVDVPWPTDDHPLVVGVPMGPALLAARTGADLRVVVTIFRGDSVELRVSERIEVTSVKETMTDVVAAFAEGVDAAPTSWLMLQRLFRP</sequence>
<dbReference type="RefSeq" id="WP_143938702.1">
    <property type="nucleotide sequence ID" value="NZ_VKKG01000005.1"/>
</dbReference>
<keyword evidence="2" id="KW-1003">Cell membrane</keyword>
<evidence type="ECO:0000256" key="5">
    <source>
        <dbReference type="ARBA" id="ARBA00023136"/>
    </source>
</evidence>
<proteinExistence type="predicted"/>
<keyword evidence="4" id="KW-0808">Transferase</keyword>
<dbReference type="PANTHER" id="PTHR30606:SF10">
    <property type="entry name" value="PHOSPHATIDYLINOSITOL MANNOSIDE ACYLTRANSFERASE"/>
    <property type="match status" value="1"/>
</dbReference>
<comment type="subcellular location">
    <subcellularLocation>
        <location evidence="1">Cell inner membrane</location>
    </subcellularLocation>
</comment>
<dbReference type="CDD" id="cd07984">
    <property type="entry name" value="LPLAT_LABLAT-like"/>
    <property type="match status" value="1"/>
</dbReference>
<dbReference type="Pfam" id="PF03279">
    <property type="entry name" value="Lip_A_acyltrans"/>
    <property type="match status" value="1"/>
</dbReference>
<evidence type="ECO:0008006" key="9">
    <source>
        <dbReference type="Google" id="ProtNLM"/>
    </source>
</evidence>
<keyword evidence="5" id="KW-0472">Membrane</keyword>
<dbReference type="PANTHER" id="PTHR30606">
    <property type="entry name" value="LIPID A BIOSYNTHESIS LAUROYL ACYLTRANSFERASE"/>
    <property type="match status" value="1"/>
</dbReference>
<dbReference type="OrthoDB" id="9803456at2"/>
<evidence type="ECO:0000256" key="1">
    <source>
        <dbReference type="ARBA" id="ARBA00004533"/>
    </source>
</evidence>
<dbReference type="GO" id="GO:0005886">
    <property type="term" value="C:plasma membrane"/>
    <property type="evidence" value="ECO:0007669"/>
    <property type="project" value="UniProtKB-SubCell"/>
</dbReference>
<keyword evidence="8" id="KW-1185">Reference proteome</keyword>